<organism evidence="3 4">
    <name type="scientific">Quillaja saponaria</name>
    <name type="common">Soap bark tree</name>
    <dbReference type="NCBI Taxonomy" id="32244"/>
    <lineage>
        <taxon>Eukaryota</taxon>
        <taxon>Viridiplantae</taxon>
        <taxon>Streptophyta</taxon>
        <taxon>Embryophyta</taxon>
        <taxon>Tracheophyta</taxon>
        <taxon>Spermatophyta</taxon>
        <taxon>Magnoliopsida</taxon>
        <taxon>eudicotyledons</taxon>
        <taxon>Gunneridae</taxon>
        <taxon>Pentapetalae</taxon>
        <taxon>rosids</taxon>
        <taxon>fabids</taxon>
        <taxon>Fabales</taxon>
        <taxon>Quillajaceae</taxon>
        <taxon>Quillaja</taxon>
    </lineage>
</organism>
<dbReference type="EMBL" id="JARAOO010000003">
    <property type="protein sequence ID" value="KAJ7975129.1"/>
    <property type="molecule type" value="Genomic_DNA"/>
</dbReference>
<dbReference type="PANTHER" id="PTHR47866:SF2">
    <property type="entry name" value="HYDROXYPROLINE-RICH GLYCOPROTEIN FAMILY PROTEIN"/>
    <property type="match status" value="1"/>
</dbReference>
<dbReference type="InterPro" id="IPR038192">
    <property type="entry name" value="CSTF_C_sf"/>
</dbReference>
<dbReference type="Proteomes" id="UP001163823">
    <property type="component" value="Chromosome 3"/>
</dbReference>
<dbReference type="PANTHER" id="PTHR47866">
    <property type="entry name" value="HYDROXYPROLINE-RICH GLYCOPROTEIN FAMILY PROTEIN"/>
    <property type="match status" value="1"/>
</dbReference>
<reference evidence="3" key="1">
    <citation type="journal article" date="2023" name="Science">
        <title>Elucidation of the pathway for biosynthesis of saponin adjuvants from the soapbark tree.</title>
        <authorList>
            <person name="Reed J."/>
            <person name="Orme A."/>
            <person name="El-Demerdash A."/>
            <person name="Owen C."/>
            <person name="Martin L.B.B."/>
            <person name="Misra R.C."/>
            <person name="Kikuchi S."/>
            <person name="Rejzek M."/>
            <person name="Martin A.C."/>
            <person name="Harkess A."/>
            <person name="Leebens-Mack J."/>
            <person name="Louveau T."/>
            <person name="Stephenson M.J."/>
            <person name="Osbourn A."/>
        </authorList>
    </citation>
    <scope>NUCLEOTIDE SEQUENCE</scope>
    <source>
        <strain evidence="3">S10</strain>
    </source>
</reference>
<dbReference type="KEGG" id="qsa:O6P43_005094"/>
<protein>
    <submittedName>
        <fullName evidence="3">Cleavage stimulating factor 64</fullName>
    </submittedName>
</protein>
<evidence type="ECO:0000256" key="1">
    <source>
        <dbReference type="SAM" id="MobiDB-lite"/>
    </source>
</evidence>
<keyword evidence="4" id="KW-1185">Reference proteome</keyword>
<proteinExistence type="predicted"/>
<name>A0AAD7VGT8_QUISA</name>
<gene>
    <name evidence="3" type="ORF">O6P43_005094</name>
</gene>
<evidence type="ECO:0000313" key="4">
    <source>
        <dbReference type="Proteomes" id="UP001163823"/>
    </source>
</evidence>
<dbReference type="InterPro" id="IPR026896">
    <property type="entry name" value="CSTF_C"/>
</dbReference>
<feature type="region of interest" description="Disordered" evidence="1">
    <location>
        <begin position="1"/>
        <end position="26"/>
    </location>
</feature>
<dbReference type="Gene3D" id="1.10.20.70">
    <property type="entry name" value="Transcription termination and cleavage factor, C-terminal domain"/>
    <property type="match status" value="1"/>
</dbReference>
<comment type="caution">
    <text evidence="3">The sequence shown here is derived from an EMBL/GenBank/DDBJ whole genome shotgun (WGS) entry which is preliminary data.</text>
</comment>
<accession>A0AAD7VGT8</accession>
<dbReference type="Pfam" id="PF14304">
    <property type="entry name" value="CSTF_C"/>
    <property type="match status" value="1"/>
</dbReference>
<sequence>MPVASSQLQQPMQGTGFPHLPLQPPLPPQMRLPSVSIFHHQYPPQMGPNMGFQHGAAPHNLQQSMFHSGAKPSVGISHLGTEFSNQVGNSMQTDRGSSWMTGHPEIPSITHLPGFPDPPSVVPGQIGTGNQPRRPPALKSEMEKALLQQVMSLTPEQINILPPEQRKQVVQLQQIPCQ</sequence>
<evidence type="ECO:0000313" key="3">
    <source>
        <dbReference type="EMBL" id="KAJ7975129.1"/>
    </source>
</evidence>
<feature type="domain" description="Transcription termination and cleavage factor C-terminal" evidence="2">
    <location>
        <begin position="144"/>
        <end position="174"/>
    </location>
</feature>
<evidence type="ECO:0000259" key="2">
    <source>
        <dbReference type="Pfam" id="PF14304"/>
    </source>
</evidence>
<dbReference type="GO" id="GO:0031124">
    <property type="term" value="P:mRNA 3'-end processing"/>
    <property type="evidence" value="ECO:0007669"/>
    <property type="project" value="InterPro"/>
</dbReference>
<feature type="compositionally biased region" description="Polar residues" evidence="1">
    <location>
        <begin position="1"/>
        <end position="13"/>
    </location>
</feature>
<dbReference type="AlphaFoldDB" id="A0AAD7VGT8"/>